<keyword evidence="3" id="KW-1185">Reference proteome</keyword>
<proteinExistence type="predicted"/>
<evidence type="ECO:0000259" key="1">
    <source>
        <dbReference type="PROSITE" id="PS51222"/>
    </source>
</evidence>
<feature type="domain" description="DCD" evidence="1">
    <location>
        <begin position="38"/>
        <end position="173"/>
    </location>
</feature>
<dbReference type="Pfam" id="PF10539">
    <property type="entry name" value="Dev_Cell_Death"/>
    <property type="match status" value="1"/>
</dbReference>
<protein>
    <recommendedName>
        <fullName evidence="1">DCD domain-containing protein</fullName>
    </recommendedName>
</protein>
<dbReference type="InterPro" id="IPR013989">
    <property type="entry name" value="Dev_and_cell_death_domain"/>
</dbReference>
<dbReference type="SMART" id="SM00767">
    <property type="entry name" value="DCD"/>
    <property type="match status" value="1"/>
</dbReference>
<dbReference type="AlphaFoldDB" id="A0ABD1MPE5"/>
<dbReference type="Proteomes" id="UP001603857">
    <property type="component" value="Unassembled WGS sequence"/>
</dbReference>
<dbReference type="EMBL" id="JBGMDY010000004">
    <property type="protein sequence ID" value="KAL2337674.1"/>
    <property type="molecule type" value="Genomic_DNA"/>
</dbReference>
<accession>A0ABD1MPE5</accession>
<evidence type="ECO:0000313" key="3">
    <source>
        <dbReference type="Proteomes" id="UP001603857"/>
    </source>
</evidence>
<dbReference type="PROSITE" id="PS51222">
    <property type="entry name" value="DCD"/>
    <property type="match status" value="1"/>
</dbReference>
<name>A0ABD1MPE5_9FABA</name>
<gene>
    <name evidence="2" type="ORF">Fmac_012120</name>
</gene>
<dbReference type="PANTHER" id="PTHR46034:SF13">
    <property type="entry name" value="DCD (DEVELOPMENT AND CELL DEATH) DOMAIN PROTEIN"/>
    <property type="match status" value="1"/>
</dbReference>
<dbReference type="PANTHER" id="PTHR46034">
    <property type="match status" value="1"/>
</dbReference>
<evidence type="ECO:0000313" key="2">
    <source>
        <dbReference type="EMBL" id="KAL2337674.1"/>
    </source>
</evidence>
<comment type="caution">
    <text evidence="2">The sequence shown here is derived from an EMBL/GenBank/DDBJ whole genome shotgun (WGS) entry which is preliminary data.</text>
</comment>
<dbReference type="InterPro" id="IPR044832">
    <property type="entry name" value="NRP-like"/>
</dbReference>
<sequence>MRAGRRTQTYNINRTMPFSPNSVASWPSSVGGRNLEKYQLGGVIFGCKTSTMKECQSKQLFGLPANHFSYVKNIDPGLPIFLFNYSDRKLHGIFEASSKGQMYIDPYAWIDEDSELDRTQYPAQVRFRVRLQCQPLSEDKFAHVIADNYYTNNHFCFELDHRQAGKLISLLTSLAFAAGCNLKWRCVSPSPPSTPNKGEACETIESETQHLTSSSRRTDSREITSLEGDIKPLDTVEVVREVDENEMNLIYVKLKELALGHERQDIFISDNGRDASNENDNCTVKKEKDYLEVPAGLEQKEESLSPVQHQSSIDQLKQEVEELTAFKKIQTQTNCYLEHMLREAELKIQRLIDRCTKLESAFNLPLTHVENTTIQPYTEQQVNPKDSLSLKVNLDAKLCLPALDLYCHSPTKSLYPMNFVNPYNSVILPKVGWYSPILYKWVFCPSFNQNKESLAGISLTNKIFGASKIDCFSHIEVLDLDTVKWIAAQHIQCKKR</sequence>
<reference evidence="2 3" key="1">
    <citation type="submission" date="2024-08" db="EMBL/GenBank/DDBJ databases">
        <title>Insights into the chromosomal genome structure of Flemingia macrophylla.</title>
        <authorList>
            <person name="Ding Y."/>
            <person name="Zhao Y."/>
            <person name="Bi W."/>
            <person name="Wu M."/>
            <person name="Zhao G."/>
            <person name="Gong Y."/>
            <person name="Li W."/>
            <person name="Zhang P."/>
        </authorList>
    </citation>
    <scope>NUCLEOTIDE SEQUENCE [LARGE SCALE GENOMIC DNA]</scope>
    <source>
        <strain evidence="2">DYQJB</strain>
        <tissue evidence="2">Leaf</tissue>
    </source>
</reference>
<organism evidence="2 3">
    <name type="scientific">Flemingia macrophylla</name>
    <dbReference type="NCBI Taxonomy" id="520843"/>
    <lineage>
        <taxon>Eukaryota</taxon>
        <taxon>Viridiplantae</taxon>
        <taxon>Streptophyta</taxon>
        <taxon>Embryophyta</taxon>
        <taxon>Tracheophyta</taxon>
        <taxon>Spermatophyta</taxon>
        <taxon>Magnoliopsida</taxon>
        <taxon>eudicotyledons</taxon>
        <taxon>Gunneridae</taxon>
        <taxon>Pentapetalae</taxon>
        <taxon>rosids</taxon>
        <taxon>fabids</taxon>
        <taxon>Fabales</taxon>
        <taxon>Fabaceae</taxon>
        <taxon>Papilionoideae</taxon>
        <taxon>50 kb inversion clade</taxon>
        <taxon>NPAAA clade</taxon>
        <taxon>indigoferoid/millettioid clade</taxon>
        <taxon>Phaseoleae</taxon>
        <taxon>Flemingia</taxon>
    </lineage>
</organism>